<proteinExistence type="predicted"/>
<gene>
    <name evidence="1" type="ORF">H5410_052851</name>
</gene>
<comment type="caution">
    <text evidence="1">The sequence shown here is derived from an EMBL/GenBank/DDBJ whole genome shotgun (WGS) entry which is preliminary data.</text>
</comment>
<reference evidence="1 2" key="1">
    <citation type="submission" date="2020-09" db="EMBL/GenBank/DDBJ databases">
        <title>De no assembly of potato wild relative species, Solanum commersonii.</title>
        <authorList>
            <person name="Cho K."/>
        </authorList>
    </citation>
    <scope>NUCLEOTIDE SEQUENCE [LARGE SCALE GENOMIC DNA]</scope>
    <source>
        <strain evidence="1">LZ3.2</strain>
        <tissue evidence="1">Leaf</tissue>
    </source>
</reference>
<keyword evidence="2" id="KW-1185">Reference proteome</keyword>
<accession>A0A9J5X5C6</accession>
<evidence type="ECO:0000313" key="1">
    <source>
        <dbReference type="EMBL" id="KAG5582224.1"/>
    </source>
</evidence>
<dbReference type="Proteomes" id="UP000824120">
    <property type="component" value="Chromosome 10"/>
</dbReference>
<name>A0A9J5X5C6_SOLCO</name>
<protein>
    <submittedName>
        <fullName evidence="1">Uncharacterized protein</fullName>
    </submittedName>
</protein>
<dbReference type="AlphaFoldDB" id="A0A9J5X5C6"/>
<sequence length="144" mass="16892">MKCNKEEVYRSVQGVICVGGQEAEVNGHLFLHCNISTDLWNMFFCILRVNWTMPRTTFEVLTHCKKLEREDQRKICLKKDQRKIGGRTSLLAFSGHYGRKGMRDVMKRRLSAADHIKKFTQLIPYEIVKNPRSSKTWALQEQLF</sequence>
<organism evidence="1 2">
    <name type="scientific">Solanum commersonii</name>
    <name type="common">Commerson's wild potato</name>
    <name type="synonym">Commerson's nightshade</name>
    <dbReference type="NCBI Taxonomy" id="4109"/>
    <lineage>
        <taxon>Eukaryota</taxon>
        <taxon>Viridiplantae</taxon>
        <taxon>Streptophyta</taxon>
        <taxon>Embryophyta</taxon>
        <taxon>Tracheophyta</taxon>
        <taxon>Spermatophyta</taxon>
        <taxon>Magnoliopsida</taxon>
        <taxon>eudicotyledons</taxon>
        <taxon>Gunneridae</taxon>
        <taxon>Pentapetalae</taxon>
        <taxon>asterids</taxon>
        <taxon>lamiids</taxon>
        <taxon>Solanales</taxon>
        <taxon>Solanaceae</taxon>
        <taxon>Solanoideae</taxon>
        <taxon>Solaneae</taxon>
        <taxon>Solanum</taxon>
    </lineage>
</organism>
<dbReference type="OrthoDB" id="1746862at2759"/>
<dbReference type="EMBL" id="JACXVP010000010">
    <property type="protein sequence ID" value="KAG5582224.1"/>
    <property type="molecule type" value="Genomic_DNA"/>
</dbReference>
<evidence type="ECO:0000313" key="2">
    <source>
        <dbReference type="Proteomes" id="UP000824120"/>
    </source>
</evidence>